<feature type="region of interest" description="Disordered" evidence="7">
    <location>
        <begin position="321"/>
        <end position="346"/>
    </location>
</feature>
<dbReference type="GO" id="GO:0051123">
    <property type="term" value="P:RNA polymerase II preinitiation complex assembly"/>
    <property type="evidence" value="ECO:0007669"/>
    <property type="project" value="TreeGrafter"/>
</dbReference>
<evidence type="ECO:0000256" key="7">
    <source>
        <dbReference type="SAM" id="MobiDB-lite"/>
    </source>
</evidence>
<dbReference type="Pfam" id="PF04658">
    <property type="entry name" value="TAFII55_N"/>
    <property type="match status" value="1"/>
</dbReference>
<dbReference type="PANTHER" id="PTHR12228:SF0">
    <property type="entry name" value="TATA-BOX BINDING PROTEIN ASSOCIATED FACTOR 7"/>
    <property type="match status" value="1"/>
</dbReference>
<keyword evidence="10" id="KW-1185">Reference proteome</keyword>
<feature type="compositionally biased region" description="Acidic residues" evidence="7">
    <location>
        <begin position="408"/>
        <end position="430"/>
    </location>
</feature>
<gene>
    <name evidence="9" type="ORF">FALBO_9065</name>
</gene>
<dbReference type="EMBL" id="JAADYS010001243">
    <property type="protein sequence ID" value="KAF4464099.1"/>
    <property type="molecule type" value="Genomic_DNA"/>
</dbReference>
<evidence type="ECO:0000256" key="5">
    <source>
        <dbReference type="ARBA" id="ARBA00023242"/>
    </source>
</evidence>
<feature type="compositionally biased region" description="Low complexity" evidence="7">
    <location>
        <begin position="1"/>
        <end position="10"/>
    </location>
</feature>
<keyword evidence="5" id="KW-0539">Nucleus</keyword>
<comment type="caution">
    <text evidence="9">The sequence shown here is derived from an EMBL/GenBank/DDBJ whole genome shotgun (WGS) entry which is preliminary data.</text>
</comment>
<comment type="subcellular location">
    <subcellularLocation>
        <location evidence="1">Nucleus</location>
    </subcellularLocation>
</comment>
<feature type="domain" description="TAFII55 protein conserved region" evidence="8">
    <location>
        <begin position="158"/>
        <end position="319"/>
    </location>
</feature>
<organism evidence="9 10">
    <name type="scientific">Fusarium albosuccineum</name>
    <dbReference type="NCBI Taxonomy" id="1237068"/>
    <lineage>
        <taxon>Eukaryota</taxon>
        <taxon>Fungi</taxon>
        <taxon>Dikarya</taxon>
        <taxon>Ascomycota</taxon>
        <taxon>Pezizomycotina</taxon>
        <taxon>Sordariomycetes</taxon>
        <taxon>Hypocreomycetidae</taxon>
        <taxon>Hypocreales</taxon>
        <taxon>Nectriaceae</taxon>
        <taxon>Fusarium</taxon>
        <taxon>Fusarium decemcellulare species complex</taxon>
    </lineage>
</organism>
<name>A0A8H4P6B2_9HYPO</name>
<evidence type="ECO:0000256" key="2">
    <source>
        <dbReference type="ARBA" id="ARBA00009368"/>
    </source>
</evidence>
<evidence type="ECO:0000256" key="4">
    <source>
        <dbReference type="ARBA" id="ARBA00023163"/>
    </source>
</evidence>
<evidence type="ECO:0000256" key="1">
    <source>
        <dbReference type="ARBA" id="ARBA00004123"/>
    </source>
</evidence>
<comment type="similarity">
    <text evidence="2">Belongs to the TAF7 family.</text>
</comment>
<evidence type="ECO:0000256" key="6">
    <source>
        <dbReference type="SAM" id="Coils"/>
    </source>
</evidence>
<feature type="region of interest" description="Disordered" evidence="7">
    <location>
        <begin position="1"/>
        <end position="111"/>
    </location>
</feature>
<feature type="region of interest" description="Disordered" evidence="7">
    <location>
        <begin position="386"/>
        <end position="443"/>
    </location>
</feature>
<feature type="compositionally biased region" description="Basic and acidic residues" evidence="7">
    <location>
        <begin position="431"/>
        <end position="443"/>
    </location>
</feature>
<dbReference type="Proteomes" id="UP000554235">
    <property type="component" value="Unassembled WGS sequence"/>
</dbReference>
<protein>
    <submittedName>
        <fullName evidence="9">Transcription initiation factor TFIID subunit 7</fullName>
    </submittedName>
</protein>
<dbReference type="PANTHER" id="PTHR12228">
    <property type="entry name" value="TRANSCRIPTION INITIATION FACTOR TFIID 55 KD SUBUNIT-RELATED"/>
    <property type="match status" value="1"/>
</dbReference>
<evidence type="ECO:0000313" key="10">
    <source>
        <dbReference type="Proteomes" id="UP000554235"/>
    </source>
</evidence>
<dbReference type="GO" id="GO:0016251">
    <property type="term" value="F:RNA polymerase II general transcription initiation factor activity"/>
    <property type="evidence" value="ECO:0007669"/>
    <property type="project" value="TreeGrafter"/>
</dbReference>
<dbReference type="InterPro" id="IPR006751">
    <property type="entry name" value="TAFII55_prot_cons_reg"/>
</dbReference>
<dbReference type="OrthoDB" id="153872at2759"/>
<evidence type="ECO:0000256" key="3">
    <source>
        <dbReference type="ARBA" id="ARBA00023015"/>
    </source>
</evidence>
<dbReference type="InterPro" id="IPR037817">
    <property type="entry name" value="TAF7"/>
</dbReference>
<feature type="coiled-coil region" evidence="6">
    <location>
        <begin position="446"/>
        <end position="489"/>
    </location>
</feature>
<feature type="region of interest" description="Disordered" evidence="7">
    <location>
        <begin position="127"/>
        <end position="155"/>
    </location>
</feature>
<evidence type="ECO:0000313" key="9">
    <source>
        <dbReference type="EMBL" id="KAF4464099.1"/>
    </source>
</evidence>
<dbReference type="SMART" id="SM01370">
    <property type="entry name" value="TAFII55_N"/>
    <property type="match status" value="1"/>
</dbReference>
<keyword evidence="4" id="KW-0804">Transcription</keyword>
<sequence>MPGSAPASEAGPPPPPKPRLKINVSRSSSFVADAANATPSTAATAAGPTPTEGGRKVKLKIGKSQPSTPAEQPPAKTKAGRQTKPTQKLVESKKRAHDELDDDLPLSASHPTTKIKLKATKSGMTPTLVVKPKGRAPVHPPGDGYDSEASDREKDPSIEEQFVLRMPPGEHCEYVRWCMENGKMGVARSMGGADVQLKFFEEDTRRAVVTVKGQPFAAVMVDLPTITEAMKTWDRKSFLKSADICQMLLVYQKVSTEAEARHTQLPSMIDQHFRWPHGLTPPMHDCINRRFAKTISRKEIEDKEAEVERLLIEDSKARSSRWEWVDERQQEEDEYGGEEDAEGEVDDGMDYFQSQDVFGEDDNDLEADLEAAFADDLMAETPATGMDAPTPLTTTQVNTPAAIHDSIEADESEEVSDDDDDDDDDEDLDDDARAQRDEEQGVKDIINDLKKQLGNKQAELARTQNKILRTRIEQTIKQLKSEIELKNSSIGIETDD</sequence>
<feature type="compositionally biased region" description="Low complexity" evidence="7">
    <location>
        <begin position="32"/>
        <end position="51"/>
    </location>
</feature>
<accession>A0A8H4P6B2</accession>
<evidence type="ECO:0000259" key="8">
    <source>
        <dbReference type="SMART" id="SM01370"/>
    </source>
</evidence>
<dbReference type="AlphaFoldDB" id="A0A8H4P6B2"/>
<reference evidence="9 10" key="1">
    <citation type="submission" date="2020-01" db="EMBL/GenBank/DDBJ databases">
        <title>Identification and distribution of gene clusters putatively required for synthesis of sphingolipid metabolism inhibitors in phylogenetically diverse species of the filamentous fungus Fusarium.</title>
        <authorList>
            <person name="Kim H.-S."/>
            <person name="Busman M."/>
            <person name="Brown D.W."/>
            <person name="Divon H."/>
            <person name="Uhlig S."/>
            <person name="Proctor R.H."/>
        </authorList>
    </citation>
    <scope>NUCLEOTIDE SEQUENCE [LARGE SCALE GENOMIC DNA]</scope>
    <source>
        <strain evidence="9 10">NRRL 20459</strain>
    </source>
</reference>
<feature type="compositionally biased region" description="Acidic residues" evidence="7">
    <location>
        <begin position="329"/>
        <end position="346"/>
    </location>
</feature>
<dbReference type="CDD" id="cd08047">
    <property type="entry name" value="TAF7"/>
    <property type="match status" value="1"/>
</dbReference>
<keyword evidence="3" id="KW-0805">Transcription regulation</keyword>
<keyword evidence="6" id="KW-0175">Coiled coil</keyword>
<proteinExistence type="inferred from homology"/>
<dbReference type="GO" id="GO:0005669">
    <property type="term" value="C:transcription factor TFIID complex"/>
    <property type="evidence" value="ECO:0007669"/>
    <property type="project" value="InterPro"/>
</dbReference>